<feature type="transmembrane region" description="Helical" evidence="1">
    <location>
        <begin position="28"/>
        <end position="49"/>
    </location>
</feature>
<evidence type="ECO:0000313" key="3">
    <source>
        <dbReference type="Proteomes" id="UP000609064"/>
    </source>
</evidence>
<gene>
    <name evidence="2" type="ORF">GCM10011514_44870</name>
</gene>
<dbReference type="EMBL" id="BMKK01000012">
    <property type="protein sequence ID" value="GGD75981.1"/>
    <property type="molecule type" value="Genomic_DNA"/>
</dbReference>
<evidence type="ECO:0000313" key="2">
    <source>
        <dbReference type="EMBL" id="GGD75981.1"/>
    </source>
</evidence>
<reference evidence="2" key="1">
    <citation type="journal article" date="2014" name="Int. J. Syst. Evol. Microbiol.">
        <title>Complete genome sequence of Corynebacterium casei LMG S-19264T (=DSM 44701T), isolated from a smear-ripened cheese.</title>
        <authorList>
            <consortium name="US DOE Joint Genome Institute (JGI-PGF)"/>
            <person name="Walter F."/>
            <person name="Albersmeier A."/>
            <person name="Kalinowski J."/>
            <person name="Ruckert C."/>
        </authorList>
    </citation>
    <scope>NUCLEOTIDE SEQUENCE</scope>
    <source>
        <strain evidence="2">CGMCC 1.15958</strain>
    </source>
</reference>
<protein>
    <submittedName>
        <fullName evidence="2">Uncharacterized protein</fullName>
    </submittedName>
</protein>
<dbReference type="Proteomes" id="UP000609064">
    <property type="component" value="Unassembled WGS sequence"/>
</dbReference>
<proteinExistence type="predicted"/>
<accession>A0A916Z4K9</accession>
<keyword evidence="1" id="KW-0472">Membrane</keyword>
<sequence length="74" mass="8210">MPKGCTPTATIATNKPTKREIMKPLNELIDVAIGFLNAAINVPISWLILPKKLRKIFICNINKVFVRPSFGVFG</sequence>
<keyword evidence="1" id="KW-1133">Transmembrane helix</keyword>
<reference evidence="2" key="2">
    <citation type="submission" date="2020-09" db="EMBL/GenBank/DDBJ databases">
        <authorList>
            <person name="Sun Q."/>
            <person name="Zhou Y."/>
        </authorList>
    </citation>
    <scope>NUCLEOTIDE SEQUENCE</scope>
    <source>
        <strain evidence="2">CGMCC 1.15958</strain>
    </source>
</reference>
<name>A0A916Z4K9_9BACT</name>
<comment type="caution">
    <text evidence="2">The sequence shown here is derived from an EMBL/GenBank/DDBJ whole genome shotgun (WGS) entry which is preliminary data.</text>
</comment>
<organism evidence="2 3">
    <name type="scientific">Emticicia aquatilis</name>
    <dbReference type="NCBI Taxonomy" id="1537369"/>
    <lineage>
        <taxon>Bacteria</taxon>
        <taxon>Pseudomonadati</taxon>
        <taxon>Bacteroidota</taxon>
        <taxon>Cytophagia</taxon>
        <taxon>Cytophagales</taxon>
        <taxon>Leadbetterellaceae</taxon>
        <taxon>Emticicia</taxon>
    </lineage>
</organism>
<keyword evidence="3" id="KW-1185">Reference proteome</keyword>
<dbReference type="AlphaFoldDB" id="A0A916Z4K9"/>
<keyword evidence="1" id="KW-0812">Transmembrane</keyword>
<evidence type="ECO:0000256" key="1">
    <source>
        <dbReference type="SAM" id="Phobius"/>
    </source>
</evidence>